<proteinExistence type="predicted"/>
<dbReference type="AlphaFoldDB" id="A0A2P2IS25"/>
<accession>A0A2P2IS25</accession>
<protein>
    <submittedName>
        <fullName evidence="1">Uncharacterized protein</fullName>
    </submittedName>
</protein>
<sequence>MLRFPRTIDDILSVKSTIIERVANWSFGFFRCW</sequence>
<name>A0A2P2IS25_RHIMU</name>
<evidence type="ECO:0000313" key="1">
    <source>
        <dbReference type="EMBL" id="MBW84025.1"/>
    </source>
</evidence>
<dbReference type="EMBL" id="GGEC01003542">
    <property type="protein sequence ID" value="MBW84025.1"/>
    <property type="molecule type" value="Transcribed_RNA"/>
</dbReference>
<organism evidence="1">
    <name type="scientific">Rhizophora mucronata</name>
    <name type="common">Asiatic mangrove</name>
    <dbReference type="NCBI Taxonomy" id="61149"/>
    <lineage>
        <taxon>Eukaryota</taxon>
        <taxon>Viridiplantae</taxon>
        <taxon>Streptophyta</taxon>
        <taxon>Embryophyta</taxon>
        <taxon>Tracheophyta</taxon>
        <taxon>Spermatophyta</taxon>
        <taxon>Magnoliopsida</taxon>
        <taxon>eudicotyledons</taxon>
        <taxon>Gunneridae</taxon>
        <taxon>Pentapetalae</taxon>
        <taxon>rosids</taxon>
        <taxon>fabids</taxon>
        <taxon>Malpighiales</taxon>
        <taxon>Rhizophoraceae</taxon>
        <taxon>Rhizophora</taxon>
    </lineage>
</organism>
<reference evidence="1" key="1">
    <citation type="submission" date="2018-02" db="EMBL/GenBank/DDBJ databases">
        <title>Rhizophora mucronata_Transcriptome.</title>
        <authorList>
            <person name="Meera S.P."/>
            <person name="Sreeshan A."/>
            <person name="Augustine A."/>
        </authorList>
    </citation>
    <scope>NUCLEOTIDE SEQUENCE</scope>
    <source>
        <tissue evidence="1">Leaf</tissue>
    </source>
</reference>